<organism evidence="1">
    <name type="scientific">Siphoviridae sp. ctXQ92</name>
    <dbReference type="NCBI Taxonomy" id="2825543"/>
    <lineage>
        <taxon>Viruses</taxon>
        <taxon>Duplodnaviria</taxon>
        <taxon>Heunggongvirae</taxon>
        <taxon>Uroviricota</taxon>
        <taxon>Caudoviricetes</taxon>
    </lineage>
</organism>
<evidence type="ECO:0000313" key="1">
    <source>
        <dbReference type="EMBL" id="DAE06129.1"/>
    </source>
</evidence>
<reference evidence="1" key="1">
    <citation type="journal article" date="2021" name="Proc. Natl. Acad. Sci. U.S.A.">
        <title>A Catalog of Tens of Thousands of Viruses from Human Metagenomes Reveals Hidden Associations with Chronic Diseases.</title>
        <authorList>
            <person name="Tisza M.J."/>
            <person name="Buck C.B."/>
        </authorList>
    </citation>
    <scope>NUCLEOTIDE SEQUENCE</scope>
    <source>
        <strain evidence="1">CtXQ92</strain>
    </source>
</reference>
<accession>A0A8S5PIA8</accession>
<proteinExistence type="predicted"/>
<name>A0A8S5PIA8_9CAUD</name>
<sequence length="41" mass="4527">MVTCSKSIMNSAPKAIQHFPSMACKMVHYTPGQNDTFNNVP</sequence>
<protein>
    <submittedName>
        <fullName evidence="1">Uncharacterized protein</fullName>
    </submittedName>
</protein>
<dbReference type="EMBL" id="BK015427">
    <property type="protein sequence ID" value="DAE06129.1"/>
    <property type="molecule type" value="Genomic_DNA"/>
</dbReference>